<reference evidence="1 2" key="1">
    <citation type="submission" date="2022-03" db="EMBL/GenBank/DDBJ databases">
        <title>Complete genome sequence of Enterococcus innesii DB-1.</title>
        <authorList>
            <person name="Fukuda D."/>
            <person name="Nolasco-Hipolito C."/>
        </authorList>
    </citation>
    <scope>NUCLEOTIDE SEQUENCE [LARGE SCALE GENOMIC DNA]</scope>
    <source>
        <strain evidence="1 2">DB-1</strain>
    </source>
</reference>
<dbReference type="Proteomes" id="UP000831692">
    <property type="component" value="Chromosome"/>
</dbReference>
<name>A0ABN6NVE9_9ENTE</name>
<proteinExistence type="predicted"/>
<accession>A0ABN6NVE9</accession>
<protein>
    <submittedName>
        <fullName evidence="1">Uncharacterized protein</fullName>
    </submittedName>
</protein>
<keyword evidence="2" id="KW-1185">Reference proteome</keyword>
<evidence type="ECO:0000313" key="1">
    <source>
        <dbReference type="EMBL" id="BDG68834.1"/>
    </source>
</evidence>
<evidence type="ECO:0000313" key="2">
    <source>
        <dbReference type="Proteomes" id="UP000831692"/>
    </source>
</evidence>
<gene>
    <name evidence="1" type="ORF">ENLAB_23980</name>
</gene>
<organism evidence="1 2">
    <name type="scientific">Enterococcus innesii</name>
    <dbReference type="NCBI Taxonomy" id="2839759"/>
    <lineage>
        <taxon>Bacteria</taxon>
        <taxon>Bacillati</taxon>
        <taxon>Bacillota</taxon>
        <taxon>Bacilli</taxon>
        <taxon>Lactobacillales</taxon>
        <taxon>Enterococcaceae</taxon>
        <taxon>Enterococcus</taxon>
    </lineage>
</organism>
<sequence length="44" mass="5081">MVLPNCFSKNNDIQKDISLSAWAELMIDVRRGNTKATFFILEFC</sequence>
<dbReference type="EMBL" id="AP025635">
    <property type="protein sequence ID" value="BDG68834.1"/>
    <property type="molecule type" value="Genomic_DNA"/>
</dbReference>